<accession>A0A0W0ZAP2</accession>
<keyword evidence="2" id="KW-1185">Reference proteome</keyword>
<protein>
    <submittedName>
        <fullName evidence="1">Putative TrbI protein</fullName>
    </submittedName>
</protein>
<dbReference type="AlphaFoldDB" id="A0A0W0ZAP2"/>
<dbReference type="RefSeq" id="WP_058513104.1">
    <property type="nucleotide sequence ID" value="NZ_CAAAIH010000031.1"/>
</dbReference>
<dbReference type="STRING" id="45074.Lsan_0642"/>
<sequence length="118" mass="13224">MQLNQWNVSYRMVLGALGGLGLLLFLCSLTQSRPSLVVIDMTRAIQKPSMMLARSKLTEQEQLKIMSRFSALIPKVIKAYGASHRVTVISAPVLVSQNTQDVTDEIVEQTISRMKHEH</sequence>
<name>A0A0W0ZAP2_9GAMM</name>
<evidence type="ECO:0000313" key="2">
    <source>
        <dbReference type="Proteomes" id="UP000054703"/>
    </source>
</evidence>
<organism evidence="1 2">
    <name type="scientific">Legionella santicrucis</name>
    <dbReference type="NCBI Taxonomy" id="45074"/>
    <lineage>
        <taxon>Bacteria</taxon>
        <taxon>Pseudomonadati</taxon>
        <taxon>Pseudomonadota</taxon>
        <taxon>Gammaproteobacteria</taxon>
        <taxon>Legionellales</taxon>
        <taxon>Legionellaceae</taxon>
        <taxon>Legionella</taxon>
    </lineage>
</organism>
<dbReference type="OrthoDB" id="5639832at2"/>
<dbReference type="InterPro" id="IPR014115">
    <property type="entry name" value="TrbI_Ftype"/>
</dbReference>
<dbReference type="PATRIC" id="fig|45074.5.peg.676"/>
<proteinExistence type="predicted"/>
<evidence type="ECO:0000313" key="1">
    <source>
        <dbReference type="EMBL" id="KTD66210.1"/>
    </source>
</evidence>
<comment type="caution">
    <text evidence="1">The sequence shown here is derived from an EMBL/GenBank/DDBJ whole genome shotgun (WGS) entry which is preliminary data.</text>
</comment>
<dbReference type="Proteomes" id="UP000054703">
    <property type="component" value="Unassembled WGS sequence"/>
</dbReference>
<dbReference type="EMBL" id="LNYU01000011">
    <property type="protein sequence ID" value="KTD66210.1"/>
    <property type="molecule type" value="Genomic_DNA"/>
</dbReference>
<gene>
    <name evidence="1" type="ORF">Lsan_0642</name>
</gene>
<dbReference type="Pfam" id="PF09677">
    <property type="entry name" value="TrbI_Ftype"/>
    <property type="match status" value="1"/>
</dbReference>
<reference evidence="1 2" key="1">
    <citation type="submission" date="2015-11" db="EMBL/GenBank/DDBJ databases">
        <title>Genomic analysis of 38 Legionella species identifies large and diverse effector repertoires.</title>
        <authorList>
            <person name="Burstein D."/>
            <person name="Amaro F."/>
            <person name="Zusman T."/>
            <person name="Lifshitz Z."/>
            <person name="Cohen O."/>
            <person name="Gilbert J.A."/>
            <person name="Pupko T."/>
            <person name="Shuman H.A."/>
            <person name="Segal G."/>
        </authorList>
    </citation>
    <scope>NUCLEOTIDE SEQUENCE [LARGE SCALE GENOMIC DNA]</scope>
    <source>
        <strain evidence="1 2">SC-63-C7</strain>
    </source>
</reference>